<name>A0ACC2PNU6_9HYME</name>
<organism evidence="1 2">
    <name type="scientific">Eretmocerus hayati</name>
    <dbReference type="NCBI Taxonomy" id="131215"/>
    <lineage>
        <taxon>Eukaryota</taxon>
        <taxon>Metazoa</taxon>
        <taxon>Ecdysozoa</taxon>
        <taxon>Arthropoda</taxon>
        <taxon>Hexapoda</taxon>
        <taxon>Insecta</taxon>
        <taxon>Pterygota</taxon>
        <taxon>Neoptera</taxon>
        <taxon>Endopterygota</taxon>
        <taxon>Hymenoptera</taxon>
        <taxon>Apocrita</taxon>
        <taxon>Proctotrupomorpha</taxon>
        <taxon>Chalcidoidea</taxon>
        <taxon>Aphelinidae</taxon>
        <taxon>Aphelininae</taxon>
        <taxon>Eretmocerus</taxon>
    </lineage>
</organism>
<keyword evidence="2" id="KW-1185">Reference proteome</keyword>
<dbReference type="EMBL" id="CM056741">
    <property type="protein sequence ID" value="KAJ8685269.1"/>
    <property type="molecule type" value="Genomic_DNA"/>
</dbReference>
<sequence length="124" mass="14213">MLPMSITSIETIHECTHEPYLFVEEINMKPFTQKFLGSLNRLSPNCHEFVDLTAEDVPVTDSSDVPDNLSNLDPIKNELKISDLKRKIQNIDFSKLSLEDKPTVEPFITKYPGVFKKSKKMEVN</sequence>
<dbReference type="Proteomes" id="UP001239111">
    <property type="component" value="Chromosome 1"/>
</dbReference>
<proteinExistence type="predicted"/>
<evidence type="ECO:0000313" key="1">
    <source>
        <dbReference type="EMBL" id="KAJ8685269.1"/>
    </source>
</evidence>
<comment type="caution">
    <text evidence="1">The sequence shown here is derived from an EMBL/GenBank/DDBJ whole genome shotgun (WGS) entry which is preliminary data.</text>
</comment>
<evidence type="ECO:0000313" key="2">
    <source>
        <dbReference type="Proteomes" id="UP001239111"/>
    </source>
</evidence>
<protein>
    <submittedName>
        <fullName evidence="1">Uncharacterized protein</fullName>
    </submittedName>
</protein>
<gene>
    <name evidence="1" type="ORF">QAD02_021062</name>
</gene>
<accession>A0ACC2PNU6</accession>
<reference evidence="1" key="1">
    <citation type="submission" date="2023-04" db="EMBL/GenBank/DDBJ databases">
        <title>A chromosome-level genome assembly of the parasitoid wasp Eretmocerus hayati.</title>
        <authorList>
            <person name="Zhong Y."/>
            <person name="Liu S."/>
            <person name="Liu Y."/>
        </authorList>
    </citation>
    <scope>NUCLEOTIDE SEQUENCE</scope>
    <source>
        <strain evidence="1">ZJU_SS_LIU_2023</strain>
    </source>
</reference>